<sequence length="313" mass="36040">MSRKKELEIVQHTNMNHLEIFFVEMTARGPHGHDDLEIGVLLKGTVTLVLEQKSYILQEGDIYLINRHQVHSFARTDTDNLILAFQIHTEFYKQADYSLGFLRFENNIIGSGSLHDTLLGSLYECTGYYFKDVPYNALKCSSIMLDVLFQLACSTNCHVATEKESASAYHNTLRLKRITEYIGEHYTEHISLQDIASLENITDYHASHFIKKMLGMSFQEYVSGLRFMHALTLIRKTDLSILDICMETGFSSSRYLNQMFLKNFQCTAKEYMKMKEKPRLTSAALPTNNIQKRYTYEQASAYAKRLGTLSSKI</sequence>
<evidence type="ECO:0000256" key="2">
    <source>
        <dbReference type="ARBA" id="ARBA00023125"/>
    </source>
</evidence>
<dbReference type="InterPro" id="IPR018060">
    <property type="entry name" value="HTH_AraC"/>
</dbReference>
<dbReference type="PANTHER" id="PTHR43280">
    <property type="entry name" value="ARAC-FAMILY TRANSCRIPTIONAL REGULATOR"/>
    <property type="match status" value="1"/>
</dbReference>
<dbReference type="InterPro" id="IPR009057">
    <property type="entry name" value="Homeodomain-like_sf"/>
</dbReference>
<evidence type="ECO:0000313" key="6">
    <source>
        <dbReference type="Proteomes" id="UP000245412"/>
    </source>
</evidence>
<dbReference type="RefSeq" id="WP_109748325.1">
    <property type="nucleotide sequence ID" value="NZ_JANKBI010000017.1"/>
</dbReference>
<name>A0AB73SYV1_9FIRM</name>
<evidence type="ECO:0000259" key="4">
    <source>
        <dbReference type="PROSITE" id="PS01124"/>
    </source>
</evidence>
<accession>A0AB73SYV1</accession>
<keyword evidence="1" id="KW-0805">Transcription regulation</keyword>
<keyword evidence="6" id="KW-1185">Reference proteome</keyword>
<proteinExistence type="predicted"/>
<dbReference type="AlphaFoldDB" id="A0AB73SYV1"/>
<dbReference type="EMBL" id="QGGY01000017">
    <property type="protein sequence ID" value="PWJ72575.1"/>
    <property type="molecule type" value="Genomic_DNA"/>
</dbReference>
<dbReference type="GO" id="GO:0003700">
    <property type="term" value="F:DNA-binding transcription factor activity"/>
    <property type="evidence" value="ECO:0007669"/>
    <property type="project" value="InterPro"/>
</dbReference>
<dbReference type="Proteomes" id="UP000245412">
    <property type="component" value="Unassembled WGS sequence"/>
</dbReference>
<dbReference type="PANTHER" id="PTHR43280:SF34">
    <property type="entry name" value="ARAC-FAMILY TRANSCRIPTIONAL REGULATOR"/>
    <property type="match status" value="1"/>
</dbReference>
<keyword evidence="2" id="KW-0238">DNA-binding</keyword>
<dbReference type="SUPFAM" id="SSF46689">
    <property type="entry name" value="Homeodomain-like"/>
    <property type="match status" value="2"/>
</dbReference>
<dbReference type="InterPro" id="IPR037923">
    <property type="entry name" value="HTH-like"/>
</dbReference>
<dbReference type="Pfam" id="PF12833">
    <property type="entry name" value="HTH_18"/>
    <property type="match status" value="1"/>
</dbReference>
<gene>
    <name evidence="5" type="ORF">C7383_11745</name>
</gene>
<evidence type="ECO:0000313" key="5">
    <source>
        <dbReference type="EMBL" id="PWJ72575.1"/>
    </source>
</evidence>
<dbReference type="GO" id="GO:0043565">
    <property type="term" value="F:sequence-specific DNA binding"/>
    <property type="evidence" value="ECO:0007669"/>
    <property type="project" value="InterPro"/>
</dbReference>
<feature type="domain" description="HTH araC/xylS-type" evidence="4">
    <location>
        <begin position="176"/>
        <end position="274"/>
    </location>
</feature>
<dbReference type="PROSITE" id="PS01124">
    <property type="entry name" value="HTH_ARAC_FAMILY_2"/>
    <property type="match status" value="1"/>
</dbReference>
<keyword evidence="3" id="KW-0804">Transcription</keyword>
<reference evidence="5 6" key="1">
    <citation type="submission" date="2018-05" db="EMBL/GenBank/DDBJ databases">
        <authorList>
            <person name="Goeker M."/>
            <person name="Huntemann M."/>
            <person name="Clum A."/>
            <person name="Pillay M."/>
            <person name="Palaniappan K."/>
            <person name="Varghese N."/>
            <person name="Mikhailova N."/>
            <person name="Stamatis D."/>
            <person name="Reddy T."/>
            <person name="Daum C."/>
            <person name="Shapiro N."/>
            <person name="Ivanova N."/>
            <person name="Kyrpides N."/>
            <person name="Woyke T."/>
        </authorList>
    </citation>
    <scope>NUCLEOTIDE SEQUENCE [LARGE SCALE GENOMIC DNA]</scope>
    <source>
        <strain evidence="5 6">DSM 26524</strain>
    </source>
</reference>
<organism evidence="5 6">
    <name type="scientific">Murimonas intestini</name>
    <dbReference type="NCBI Taxonomy" id="1337051"/>
    <lineage>
        <taxon>Bacteria</taxon>
        <taxon>Bacillati</taxon>
        <taxon>Bacillota</taxon>
        <taxon>Clostridia</taxon>
        <taxon>Lachnospirales</taxon>
        <taxon>Lachnospiraceae</taxon>
        <taxon>Murimonas</taxon>
    </lineage>
</organism>
<dbReference type="InterPro" id="IPR014710">
    <property type="entry name" value="RmlC-like_jellyroll"/>
</dbReference>
<dbReference type="Gene3D" id="1.10.10.60">
    <property type="entry name" value="Homeodomain-like"/>
    <property type="match status" value="2"/>
</dbReference>
<dbReference type="Gene3D" id="2.60.120.10">
    <property type="entry name" value="Jelly Rolls"/>
    <property type="match status" value="1"/>
</dbReference>
<evidence type="ECO:0000256" key="1">
    <source>
        <dbReference type="ARBA" id="ARBA00023015"/>
    </source>
</evidence>
<comment type="caution">
    <text evidence="5">The sequence shown here is derived from an EMBL/GenBank/DDBJ whole genome shotgun (WGS) entry which is preliminary data.</text>
</comment>
<dbReference type="SUPFAM" id="SSF51215">
    <property type="entry name" value="Regulatory protein AraC"/>
    <property type="match status" value="1"/>
</dbReference>
<dbReference type="Pfam" id="PF02311">
    <property type="entry name" value="AraC_binding"/>
    <property type="match status" value="1"/>
</dbReference>
<dbReference type="InterPro" id="IPR003313">
    <property type="entry name" value="AraC-bd"/>
</dbReference>
<evidence type="ECO:0000256" key="3">
    <source>
        <dbReference type="ARBA" id="ARBA00023163"/>
    </source>
</evidence>
<dbReference type="SMART" id="SM00342">
    <property type="entry name" value="HTH_ARAC"/>
    <property type="match status" value="1"/>
</dbReference>
<protein>
    <submittedName>
        <fullName evidence="5">AraC-like DNA-binding protein</fullName>
    </submittedName>
</protein>